<comment type="caution">
    <text evidence="2">The sequence shown here is derived from an EMBL/GenBank/DDBJ whole genome shotgun (WGS) entry which is preliminary data.</text>
</comment>
<dbReference type="EMBL" id="MTSE01000010">
    <property type="protein sequence ID" value="OUJ72452.1"/>
    <property type="molecule type" value="Genomic_DNA"/>
</dbReference>
<gene>
    <name evidence="2" type="ORF">BXP70_17985</name>
</gene>
<sequence length="150" mass="16689">MAARRNNPQTVVLDSSLAGEFDEFETQDYADENTSSAFSEEADASLCPNCGEPLVWHDEACSAPPPLAVTPEEPVPSLDTDPSPSLTPSRFAYAIGQPVQPTHNSQPYTIIWRGQVKERHPRTGLLYRVNVYRLNNGFWDCYFEAELQAA</sequence>
<proteinExistence type="predicted"/>
<evidence type="ECO:0000313" key="2">
    <source>
        <dbReference type="EMBL" id="OUJ72452.1"/>
    </source>
</evidence>
<dbReference type="Proteomes" id="UP000194873">
    <property type="component" value="Unassembled WGS sequence"/>
</dbReference>
<evidence type="ECO:0000313" key="3">
    <source>
        <dbReference type="Proteomes" id="UP000194873"/>
    </source>
</evidence>
<dbReference type="AlphaFoldDB" id="A0A243WCH4"/>
<dbReference type="RefSeq" id="WP_086595491.1">
    <property type="nucleotide sequence ID" value="NZ_MTSE01000010.1"/>
</dbReference>
<keyword evidence="3" id="KW-1185">Reference proteome</keyword>
<organism evidence="2 3">
    <name type="scientific">Hymenobacter crusticola</name>
    <dbReference type="NCBI Taxonomy" id="1770526"/>
    <lineage>
        <taxon>Bacteria</taxon>
        <taxon>Pseudomonadati</taxon>
        <taxon>Bacteroidota</taxon>
        <taxon>Cytophagia</taxon>
        <taxon>Cytophagales</taxon>
        <taxon>Hymenobacteraceae</taxon>
        <taxon>Hymenobacter</taxon>
    </lineage>
</organism>
<accession>A0A243WCH4</accession>
<protein>
    <submittedName>
        <fullName evidence="2">Uncharacterized protein</fullName>
    </submittedName>
</protein>
<feature type="region of interest" description="Disordered" evidence="1">
    <location>
        <begin position="65"/>
        <end position="87"/>
    </location>
</feature>
<evidence type="ECO:0000256" key="1">
    <source>
        <dbReference type="SAM" id="MobiDB-lite"/>
    </source>
</evidence>
<dbReference type="OrthoDB" id="884666at2"/>
<reference evidence="2 3" key="1">
    <citation type="submission" date="2017-01" db="EMBL/GenBank/DDBJ databases">
        <title>A new Hymenobacter.</title>
        <authorList>
            <person name="Liang Y."/>
            <person name="Feng F."/>
        </authorList>
    </citation>
    <scope>NUCLEOTIDE SEQUENCE [LARGE SCALE GENOMIC DNA]</scope>
    <source>
        <strain evidence="2">MIMBbqt21</strain>
    </source>
</reference>
<name>A0A243WCH4_9BACT</name>